<dbReference type="InterPro" id="IPR013815">
    <property type="entry name" value="ATP_grasp_subdomain_1"/>
</dbReference>
<evidence type="ECO:0000256" key="3">
    <source>
        <dbReference type="PROSITE-ProRule" id="PRU00409"/>
    </source>
</evidence>
<evidence type="ECO:0000256" key="1">
    <source>
        <dbReference type="ARBA" id="ARBA00022598"/>
    </source>
</evidence>
<keyword evidence="3" id="KW-0547">Nucleotide-binding</keyword>
<protein>
    <submittedName>
        <fullName evidence="7">N-acetylglutaminylglutamine synthetase</fullName>
    </submittedName>
</protein>
<sequence>MSQAEDPRRETAPDDAITEPNRDDVELECGWGKLIIASTFRDPQRVAEAVCAERAGARNIAFYVRDPHVVLAQAPHRLFLDPSHTFRLNLANFTPPEIDCAGYRVRSLESLEDAEAINRIYLARNMVPADPGFLWTQRHSPNISYLVVEDVATGAVIGTVTGVDHQQAFGDPERGSSLWCLAVAPEATLPGIGQALVVALATMFRERGRAYMDLSVMHDNEQAISLYEKLGFERVAEFAIKRKNAINERLFTTSADNDNELNVYARIIVNEARRRGIDVELLDAPAGYFRLTLGGRSVTCRESLTELTSAIAMSRCQDKRVTSRLLRENGLDVPEQREADGSDADAAFLKRHGAVVVKPADGEQGQGISVDLRDVDEMRDAIQRAKQFDETVLIERYCPGQDLRIVVIGYKVVAAALRKPPVISGDGQHRVRDLIVKLSRRRAAATGGESTIPMDAETERCVKLAGYAMDAVLPEGEQIAVRKTANLHTGGTLHDVTHVLHPRLCAAAIEAAKVLEIPVTGLDFLVPSPAKPDYVIVEANERPGLANHEPQPTAERFLDFLFPFSTSREMPRAETAQAEH</sequence>
<feature type="compositionally biased region" description="Basic and acidic residues" evidence="4">
    <location>
        <begin position="1"/>
        <end position="12"/>
    </location>
</feature>
<keyword evidence="2" id="KW-0464">Manganese</keyword>
<proteinExistence type="predicted"/>
<evidence type="ECO:0000259" key="5">
    <source>
        <dbReference type="PROSITE" id="PS50975"/>
    </source>
</evidence>
<dbReference type="GO" id="GO:0018169">
    <property type="term" value="F:ribosomal S6-glutamic acid ligase activity"/>
    <property type="evidence" value="ECO:0007669"/>
    <property type="project" value="TreeGrafter"/>
</dbReference>
<keyword evidence="8" id="KW-1185">Reference proteome</keyword>
<dbReference type="InterPro" id="IPR016181">
    <property type="entry name" value="Acyl_CoA_acyltransferase"/>
</dbReference>
<feature type="domain" description="N-acetyltransferase" evidence="6">
    <location>
        <begin position="103"/>
        <end position="253"/>
    </location>
</feature>
<dbReference type="PROSITE" id="PS50975">
    <property type="entry name" value="ATP_GRASP"/>
    <property type="match status" value="1"/>
</dbReference>
<dbReference type="Gene3D" id="3.30.470.20">
    <property type="entry name" value="ATP-grasp fold, B domain"/>
    <property type="match status" value="1"/>
</dbReference>
<dbReference type="EMBL" id="JAAVXB010000001">
    <property type="protein sequence ID" value="NKF21097.1"/>
    <property type="molecule type" value="Genomic_DNA"/>
</dbReference>
<dbReference type="Pfam" id="PF07478">
    <property type="entry name" value="Dala_Dala_lig_C"/>
    <property type="match status" value="1"/>
</dbReference>
<dbReference type="PANTHER" id="PTHR21621">
    <property type="entry name" value="RIBOSOMAL PROTEIN S6 MODIFICATION PROTEIN"/>
    <property type="match status" value="1"/>
</dbReference>
<dbReference type="Gene3D" id="3.30.1490.20">
    <property type="entry name" value="ATP-grasp fold, A domain"/>
    <property type="match status" value="1"/>
</dbReference>
<dbReference type="Proteomes" id="UP000653472">
    <property type="component" value="Unassembled WGS sequence"/>
</dbReference>
<dbReference type="InterPro" id="IPR011761">
    <property type="entry name" value="ATP-grasp"/>
</dbReference>
<organism evidence="7 8">
    <name type="scientific">Solimonas marina</name>
    <dbReference type="NCBI Taxonomy" id="2714601"/>
    <lineage>
        <taxon>Bacteria</taxon>
        <taxon>Pseudomonadati</taxon>
        <taxon>Pseudomonadota</taxon>
        <taxon>Gammaproteobacteria</taxon>
        <taxon>Nevskiales</taxon>
        <taxon>Nevskiaceae</taxon>
        <taxon>Solimonas</taxon>
    </lineage>
</organism>
<dbReference type="NCBIfam" id="TIGR03103">
    <property type="entry name" value="trio_acet_GNAT"/>
    <property type="match status" value="1"/>
</dbReference>
<dbReference type="GO" id="GO:0009432">
    <property type="term" value="P:SOS response"/>
    <property type="evidence" value="ECO:0007669"/>
    <property type="project" value="TreeGrafter"/>
</dbReference>
<gene>
    <name evidence="7" type="primary">ngg</name>
    <name evidence="7" type="ORF">G7Y82_02130</name>
</gene>
<evidence type="ECO:0000256" key="2">
    <source>
        <dbReference type="ARBA" id="ARBA00023211"/>
    </source>
</evidence>
<evidence type="ECO:0000256" key="4">
    <source>
        <dbReference type="SAM" id="MobiDB-lite"/>
    </source>
</evidence>
<comment type="caution">
    <text evidence="7">The sequence shown here is derived from an EMBL/GenBank/DDBJ whole genome shotgun (WGS) entry which is preliminary data.</text>
</comment>
<dbReference type="PROSITE" id="PS51186">
    <property type="entry name" value="GNAT"/>
    <property type="match status" value="1"/>
</dbReference>
<evidence type="ECO:0000259" key="6">
    <source>
        <dbReference type="PROSITE" id="PS51186"/>
    </source>
</evidence>
<dbReference type="GO" id="GO:0005737">
    <property type="term" value="C:cytoplasm"/>
    <property type="evidence" value="ECO:0007669"/>
    <property type="project" value="TreeGrafter"/>
</dbReference>
<evidence type="ECO:0000313" key="7">
    <source>
        <dbReference type="EMBL" id="NKF21097.1"/>
    </source>
</evidence>
<dbReference type="Pfam" id="PF00583">
    <property type="entry name" value="Acetyltransf_1"/>
    <property type="match status" value="1"/>
</dbReference>
<dbReference type="AlphaFoldDB" id="A0A970B3C4"/>
<keyword evidence="1" id="KW-0436">Ligase</keyword>
<dbReference type="PANTHER" id="PTHR21621:SF0">
    <property type="entry name" value="BETA-CITRYLGLUTAMATE SYNTHASE B-RELATED"/>
    <property type="match status" value="1"/>
</dbReference>
<dbReference type="GO" id="GO:0016747">
    <property type="term" value="F:acyltransferase activity, transferring groups other than amino-acyl groups"/>
    <property type="evidence" value="ECO:0007669"/>
    <property type="project" value="InterPro"/>
</dbReference>
<accession>A0A970B3C4</accession>
<feature type="domain" description="ATP-grasp" evidence="5">
    <location>
        <begin position="323"/>
        <end position="566"/>
    </location>
</feature>
<dbReference type="SUPFAM" id="SSF55729">
    <property type="entry name" value="Acyl-CoA N-acyltransferases (Nat)"/>
    <property type="match status" value="1"/>
</dbReference>
<dbReference type="InterPro" id="IPR011095">
    <property type="entry name" value="Dala_Dala_lig_C"/>
</dbReference>
<evidence type="ECO:0000313" key="8">
    <source>
        <dbReference type="Proteomes" id="UP000653472"/>
    </source>
</evidence>
<dbReference type="InterPro" id="IPR017534">
    <property type="entry name" value="GNAT-acetyltransferase"/>
</dbReference>
<feature type="region of interest" description="Disordered" evidence="4">
    <location>
        <begin position="1"/>
        <end position="22"/>
    </location>
</feature>
<dbReference type="GO" id="GO:0046872">
    <property type="term" value="F:metal ion binding"/>
    <property type="evidence" value="ECO:0007669"/>
    <property type="project" value="InterPro"/>
</dbReference>
<dbReference type="Gene3D" id="3.40.630.30">
    <property type="match status" value="1"/>
</dbReference>
<dbReference type="GO" id="GO:0008716">
    <property type="term" value="F:D-alanine-D-alanine ligase activity"/>
    <property type="evidence" value="ECO:0007669"/>
    <property type="project" value="InterPro"/>
</dbReference>
<dbReference type="RefSeq" id="WP_168146336.1">
    <property type="nucleotide sequence ID" value="NZ_JAAVXB010000001.1"/>
</dbReference>
<name>A0A970B3C4_9GAMM</name>
<dbReference type="InterPro" id="IPR000182">
    <property type="entry name" value="GNAT_dom"/>
</dbReference>
<keyword evidence="3" id="KW-0067">ATP-binding</keyword>
<dbReference type="GO" id="GO:0005524">
    <property type="term" value="F:ATP binding"/>
    <property type="evidence" value="ECO:0007669"/>
    <property type="project" value="UniProtKB-UniRule"/>
</dbReference>
<reference evidence="7" key="1">
    <citation type="submission" date="2020-03" db="EMBL/GenBank/DDBJ databases">
        <title>Solimonas marina sp. nov., isolated from deep seawater of the Pacific Ocean.</title>
        <authorList>
            <person name="Liu X."/>
            <person name="Lai Q."/>
            <person name="Sun F."/>
            <person name="Gai Y."/>
            <person name="Li G."/>
            <person name="Shao Z."/>
        </authorList>
    </citation>
    <scope>NUCLEOTIDE SEQUENCE</scope>
    <source>
        <strain evidence="7">C16B3</strain>
    </source>
</reference>
<dbReference type="CDD" id="cd04301">
    <property type="entry name" value="NAT_SF"/>
    <property type="match status" value="1"/>
</dbReference>
<dbReference type="SUPFAM" id="SSF56059">
    <property type="entry name" value="Glutathione synthetase ATP-binding domain-like"/>
    <property type="match status" value="1"/>
</dbReference>